<dbReference type="Pfam" id="PF24300">
    <property type="entry name" value="KWL1"/>
    <property type="match status" value="1"/>
</dbReference>
<comment type="similarity">
    <text evidence="2">Belongs to the kiwellin family.</text>
</comment>
<name>A0AAV3NWQ6_LITER</name>
<dbReference type="GO" id="GO:0005576">
    <property type="term" value="C:extracellular region"/>
    <property type="evidence" value="ECO:0007669"/>
    <property type="project" value="UniProtKB-SubCell"/>
</dbReference>
<gene>
    <name evidence="5" type="ORF">LIER_42706</name>
</gene>
<dbReference type="InterPro" id="IPR036908">
    <property type="entry name" value="RlpA-like_sf"/>
</dbReference>
<protein>
    <submittedName>
        <fullName evidence="5">Uncharacterized protein</fullName>
    </submittedName>
</protein>
<keyword evidence="3" id="KW-0964">Secreted</keyword>
<dbReference type="EMBL" id="BAABME010030615">
    <property type="protein sequence ID" value="GAA0142137.1"/>
    <property type="molecule type" value="Genomic_DNA"/>
</dbReference>
<comment type="caution">
    <text evidence="5">The sequence shown here is derived from an EMBL/GenBank/DDBJ whole genome shotgun (WGS) entry which is preliminary data.</text>
</comment>
<dbReference type="SUPFAM" id="SSF50685">
    <property type="entry name" value="Barwin-like endoglucanases"/>
    <property type="match status" value="1"/>
</dbReference>
<reference evidence="5 6" key="1">
    <citation type="submission" date="2024-01" db="EMBL/GenBank/DDBJ databases">
        <title>The complete chloroplast genome sequence of Lithospermum erythrorhizon: insights into the phylogenetic relationship among Boraginaceae species and the maternal lineages of purple gromwells.</title>
        <authorList>
            <person name="Okada T."/>
            <person name="Watanabe K."/>
        </authorList>
    </citation>
    <scope>NUCLEOTIDE SEQUENCE [LARGE SCALE GENOMIC DNA]</scope>
</reference>
<organism evidence="5 6">
    <name type="scientific">Lithospermum erythrorhizon</name>
    <name type="common">Purple gromwell</name>
    <name type="synonym">Lithospermum officinale var. erythrorhizon</name>
    <dbReference type="NCBI Taxonomy" id="34254"/>
    <lineage>
        <taxon>Eukaryota</taxon>
        <taxon>Viridiplantae</taxon>
        <taxon>Streptophyta</taxon>
        <taxon>Embryophyta</taxon>
        <taxon>Tracheophyta</taxon>
        <taxon>Spermatophyta</taxon>
        <taxon>Magnoliopsida</taxon>
        <taxon>eudicotyledons</taxon>
        <taxon>Gunneridae</taxon>
        <taxon>Pentapetalae</taxon>
        <taxon>asterids</taxon>
        <taxon>lamiids</taxon>
        <taxon>Boraginales</taxon>
        <taxon>Boraginaceae</taxon>
        <taxon>Boraginoideae</taxon>
        <taxon>Lithospermeae</taxon>
        <taxon>Lithospermum</taxon>
    </lineage>
</organism>
<accession>A0AAV3NWQ6</accession>
<sequence>MLTFPTGIASKCDGRVYGNDELVMALSTSWYDNGLRCLKMIKVMGGNGRSVAAKVVDECDSLHSCEEGHVGQPSCPNNIVNRSTCVWEGLGLDIDQGIVDVVWSMV</sequence>
<dbReference type="InterPro" id="IPR039271">
    <property type="entry name" value="Kiwellin-like"/>
</dbReference>
<dbReference type="PANTHER" id="PTHR33191:SF9">
    <property type="entry name" value="RIPENING-RELATED PROTEIN 2-RELATED"/>
    <property type="match status" value="1"/>
</dbReference>
<evidence type="ECO:0000256" key="2">
    <source>
        <dbReference type="ARBA" id="ARBA00005592"/>
    </source>
</evidence>
<comment type="subcellular location">
    <subcellularLocation>
        <location evidence="1">Secreted</location>
    </subcellularLocation>
</comment>
<proteinExistence type="inferred from homology"/>
<dbReference type="Proteomes" id="UP001454036">
    <property type="component" value="Unassembled WGS sequence"/>
</dbReference>
<evidence type="ECO:0000256" key="4">
    <source>
        <dbReference type="ARBA" id="ARBA00022729"/>
    </source>
</evidence>
<evidence type="ECO:0000256" key="1">
    <source>
        <dbReference type="ARBA" id="ARBA00004613"/>
    </source>
</evidence>
<keyword evidence="4" id="KW-0732">Signal</keyword>
<dbReference type="CDD" id="cd22270">
    <property type="entry name" value="DPBB_kiwellin-like"/>
    <property type="match status" value="1"/>
</dbReference>
<dbReference type="PANTHER" id="PTHR33191">
    <property type="entry name" value="RIPENING-RELATED PROTEIN 2-RELATED"/>
    <property type="match status" value="1"/>
</dbReference>
<keyword evidence="6" id="KW-1185">Reference proteome</keyword>
<evidence type="ECO:0000313" key="6">
    <source>
        <dbReference type="Proteomes" id="UP001454036"/>
    </source>
</evidence>
<dbReference type="Gene3D" id="2.40.40.10">
    <property type="entry name" value="RlpA-like domain"/>
    <property type="match status" value="1"/>
</dbReference>
<evidence type="ECO:0000256" key="3">
    <source>
        <dbReference type="ARBA" id="ARBA00022525"/>
    </source>
</evidence>
<evidence type="ECO:0000313" key="5">
    <source>
        <dbReference type="EMBL" id="GAA0142137.1"/>
    </source>
</evidence>
<dbReference type="AlphaFoldDB" id="A0AAV3NWQ6"/>